<protein>
    <recommendedName>
        <fullName evidence="3">DUF4142 domain-containing protein</fullName>
    </recommendedName>
</protein>
<feature type="chain" id="PRO_5022037781" description="DUF4142 domain-containing protein" evidence="2">
    <location>
        <begin position="20"/>
        <end position="291"/>
    </location>
</feature>
<name>A0A517SC89_9PLAN</name>
<evidence type="ECO:0000313" key="5">
    <source>
        <dbReference type="Proteomes" id="UP000315700"/>
    </source>
</evidence>
<accession>A0A517SC89</accession>
<evidence type="ECO:0000259" key="3">
    <source>
        <dbReference type="Pfam" id="PF13628"/>
    </source>
</evidence>
<keyword evidence="2" id="KW-0732">Signal</keyword>
<dbReference type="RefSeq" id="WP_145029133.1">
    <property type="nucleotide sequence ID" value="NZ_CP036271.1"/>
</dbReference>
<dbReference type="OrthoDB" id="209532at2"/>
<evidence type="ECO:0000256" key="1">
    <source>
        <dbReference type="SAM" id="MobiDB-lite"/>
    </source>
</evidence>
<dbReference type="Proteomes" id="UP000315700">
    <property type="component" value="Chromosome"/>
</dbReference>
<evidence type="ECO:0000256" key="2">
    <source>
        <dbReference type="SAM" id="SignalP"/>
    </source>
</evidence>
<dbReference type="Gene3D" id="1.20.1260.10">
    <property type="match status" value="1"/>
</dbReference>
<feature type="compositionally biased region" description="Low complexity" evidence="1">
    <location>
        <begin position="15"/>
        <end position="35"/>
    </location>
</feature>
<dbReference type="InterPro" id="IPR012347">
    <property type="entry name" value="Ferritin-like"/>
</dbReference>
<gene>
    <name evidence="4" type="ORF">Pan44_17290</name>
</gene>
<reference evidence="4 5" key="1">
    <citation type="submission" date="2019-02" db="EMBL/GenBank/DDBJ databases">
        <title>Deep-cultivation of Planctomycetes and their phenomic and genomic characterization uncovers novel biology.</title>
        <authorList>
            <person name="Wiegand S."/>
            <person name="Jogler M."/>
            <person name="Boedeker C."/>
            <person name="Pinto D."/>
            <person name="Vollmers J."/>
            <person name="Rivas-Marin E."/>
            <person name="Kohn T."/>
            <person name="Peeters S.H."/>
            <person name="Heuer A."/>
            <person name="Rast P."/>
            <person name="Oberbeckmann S."/>
            <person name="Bunk B."/>
            <person name="Jeske O."/>
            <person name="Meyerdierks A."/>
            <person name="Storesund J.E."/>
            <person name="Kallscheuer N."/>
            <person name="Luecker S."/>
            <person name="Lage O.M."/>
            <person name="Pohl T."/>
            <person name="Merkel B.J."/>
            <person name="Hornburger P."/>
            <person name="Mueller R.-W."/>
            <person name="Bruemmer F."/>
            <person name="Labrenz M."/>
            <person name="Spormann A.M."/>
            <person name="Op den Camp H."/>
            <person name="Overmann J."/>
            <person name="Amann R."/>
            <person name="Jetten M.S.M."/>
            <person name="Mascher T."/>
            <person name="Medema M.H."/>
            <person name="Devos D.P."/>
            <person name="Kaster A.-K."/>
            <person name="Ovreas L."/>
            <person name="Rohde M."/>
            <person name="Galperin M.Y."/>
            <person name="Jogler C."/>
        </authorList>
    </citation>
    <scope>NUCLEOTIDE SEQUENCE [LARGE SCALE GENOMIC DNA]</scope>
    <source>
        <strain evidence="4 5">Pan44</strain>
    </source>
</reference>
<dbReference type="PANTHER" id="PTHR38593:SF1">
    <property type="entry name" value="BLR2558 PROTEIN"/>
    <property type="match status" value="1"/>
</dbReference>
<dbReference type="KEGG" id="ccos:Pan44_17290"/>
<evidence type="ECO:0000313" key="4">
    <source>
        <dbReference type="EMBL" id="QDT53706.1"/>
    </source>
</evidence>
<sequence precursor="true">MLRSTTAIAAMLAASSVPAQQVGSPQPGSPQRPGQTTQIQGADQNQTRERDRTQPPAAAQGSNSFAPGASAPRNEVPSQEGRARQANRRGRPGQTAENRFDSHVADCLILGNQGEIALLKFGMERTKSEAVKELAQTMIKDHEKAIGELKEFASPHGANAQLTTDQAEIRGAANSREALKVPADAENAPAHGGQNNLMAKMHRMAVRTHEQCLVLSRAELTKYEGHEFDQAFLGQQLGAHIGMLATLKAAGEEASSDLSEWTLKAQETTKTHKDHLEKLMNDLGKEAHSKK</sequence>
<feature type="signal peptide" evidence="2">
    <location>
        <begin position="1"/>
        <end position="19"/>
    </location>
</feature>
<dbReference type="Pfam" id="PF13628">
    <property type="entry name" value="DUF4142"/>
    <property type="match status" value="1"/>
</dbReference>
<organism evidence="4 5">
    <name type="scientific">Caulifigura coniformis</name>
    <dbReference type="NCBI Taxonomy" id="2527983"/>
    <lineage>
        <taxon>Bacteria</taxon>
        <taxon>Pseudomonadati</taxon>
        <taxon>Planctomycetota</taxon>
        <taxon>Planctomycetia</taxon>
        <taxon>Planctomycetales</taxon>
        <taxon>Planctomycetaceae</taxon>
        <taxon>Caulifigura</taxon>
    </lineage>
</organism>
<dbReference type="PANTHER" id="PTHR38593">
    <property type="entry name" value="BLR2558 PROTEIN"/>
    <property type="match status" value="1"/>
</dbReference>
<feature type="domain" description="DUF4142" evidence="3">
    <location>
        <begin position="103"/>
        <end position="166"/>
    </location>
</feature>
<dbReference type="InterPro" id="IPR025419">
    <property type="entry name" value="DUF4142"/>
</dbReference>
<dbReference type="AlphaFoldDB" id="A0A517SC89"/>
<dbReference type="InParanoid" id="A0A517SC89"/>
<feature type="compositionally biased region" description="Polar residues" evidence="1">
    <location>
        <begin position="36"/>
        <end position="45"/>
    </location>
</feature>
<proteinExistence type="predicted"/>
<dbReference type="EMBL" id="CP036271">
    <property type="protein sequence ID" value="QDT53706.1"/>
    <property type="molecule type" value="Genomic_DNA"/>
</dbReference>
<keyword evidence="5" id="KW-1185">Reference proteome</keyword>
<feature type="region of interest" description="Disordered" evidence="1">
    <location>
        <begin position="15"/>
        <end position="99"/>
    </location>
</feature>